<comment type="caution">
    <text evidence="1">The sequence shown here is derived from an EMBL/GenBank/DDBJ whole genome shotgun (WGS) entry which is preliminary data.</text>
</comment>
<reference evidence="1 2" key="1">
    <citation type="submission" date="2017-06" db="EMBL/GenBank/DDBJ databases">
        <title>Genome of Fusarium nygamai isolate CS10214.</title>
        <authorList>
            <person name="Gardiner D.M."/>
            <person name="Obanor F."/>
            <person name="Kazan K."/>
        </authorList>
    </citation>
    <scope>NUCLEOTIDE SEQUENCE [LARGE SCALE GENOMIC DNA]</scope>
    <source>
        <strain evidence="1 2">CS10214</strain>
    </source>
</reference>
<evidence type="ECO:0000313" key="1">
    <source>
        <dbReference type="EMBL" id="PNP73360.1"/>
    </source>
</evidence>
<proteinExistence type="predicted"/>
<sequence>MDTAEKATSGNFHEHDSSQALIPLTKLYNPPSLHKIHPKANQAIEHVQQWLYPHLEQLGAEKLIKGIVDETASV</sequence>
<protein>
    <submittedName>
        <fullName evidence="1">Uncharacterized protein</fullName>
    </submittedName>
</protein>
<gene>
    <name evidence="1" type="ORF">FNYG_13258</name>
</gene>
<dbReference type="OrthoDB" id="10529961at2759"/>
<evidence type="ECO:0000313" key="2">
    <source>
        <dbReference type="Proteomes" id="UP000236664"/>
    </source>
</evidence>
<dbReference type="AlphaFoldDB" id="A0A2K0VTK2"/>
<organism evidence="1 2">
    <name type="scientific">Gibberella nygamai</name>
    <name type="common">Bean root rot disease fungus</name>
    <name type="synonym">Fusarium nygamai</name>
    <dbReference type="NCBI Taxonomy" id="42673"/>
    <lineage>
        <taxon>Eukaryota</taxon>
        <taxon>Fungi</taxon>
        <taxon>Dikarya</taxon>
        <taxon>Ascomycota</taxon>
        <taxon>Pezizomycotina</taxon>
        <taxon>Sordariomycetes</taxon>
        <taxon>Hypocreomycetidae</taxon>
        <taxon>Hypocreales</taxon>
        <taxon>Nectriaceae</taxon>
        <taxon>Fusarium</taxon>
        <taxon>Fusarium fujikuroi species complex</taxon>
    </lineage>
</organism>
<dbReference type="Proteomes" id="UP000236664">
    <property type="component" value="Unassembled WGS sequence"/>
</dbReference>
<accession>A0A2K0VTK2</accession>
<name>A0A2K0VTK2_GIBNY</name>
<keyword evidence="2" id="KW-1185">Reference proteome</keyword>
<dbReference type="EMBL" id="MTQA01000274">
    <property type="protein sequence ID" value="PNP73360.1"/>
    <property type="molecule type" value="Genomic_DNA"/>
</dbReference>